<keyword evidence="1" id="KW-0472">Membrane</keyword>
<evidence type="ECO:0000313" key="3">
    <source>
        <dbReference type="Proteomes" id="UP001221142"/>
    </source>
</evidence>
<protein>
    <submittedName>
        <fullName evidence="2">Uncharacterized protein</fullName>
    </submittedName>
</protein>
<gene>
    <name evidence="2" type="ORF">FB45DRAFT_870467</name>
</gene>
<proteinExistence type="predicted"/>
<feature type="transmembrane region" description="Helical" evidence="1">
    <location>
        <begin position="93"/>
        <end position="111"/>
    </location>
</feature>
<dbReference type="AlphaFoldDB" id="A0AAD7FG87"/>
<keyword evidence="3" id="KW-1185">Reference proteome</keyword>
<reference evidence="2" key="1">
    <citation type="submission" date="2023-03" db="EMBL/GenBank/DDBJ databases">
        <title>Massive genome expansion in bonnet fungi (Mycena s.s.) driven by repeated elements and novel gene families across ecological guilds.</title>
        <authorList>
            <consortium name="Lawrence Berkeley National Laboratory"/>
            <person name="Harder C.B."/>
            <person name="Miyauchi S."/>
            <person name="Viragh M."/>
            <person name="Kuo A."/>
            <person name="Thoen E."/>
            <person name="Andreopoulos B."/>
            <person name="Lu D."/>
            <person name="Skrede I."/>
            <person name="Drula E."/>
            <person name="Henrissat B."/>
            <person name="Morin E."/>
            <person name="Kohler A."/>
            <person name="Barry K."/>
            <person name="LaButti K."/>
            <person name="Morin E."/>
            <person name="Salamov A."/>
            <person name="Lipzen A."/>
            <person name="Mereny Z."/>
            <person name="Hegedus B."/>
            <person name="Baldrian P."/>
            <person name="Stursova M."/>
            <person name="Weitz H."/>
            <person name="Taylor A."/>
            <person name="Grigoriev I.V."/>
            <person name="Nagy L.G."/>
            <person name="Martin F."/>
            <person name="Kauserud H."/>
        </authorList>
    </citation>
    <scope>NUCLEOTIDE SEQUENCE</scope>
    <source>
        <strain evidence="2">9284</strain>
    </source>
</reference>
<sequence length="254" mass="28574">MSSNSGLPGLSQFSFLAFYLTTYVFGCSCPRVLTLRVSWCQQIESTNPGLGLPCNSNGPQKARSDFKWSSLCLSRIQSVLFTEKPRSHFNSPLVLVVVLGFGVHWVFRVVLYTRDQLHYFSAYPSLRQRQRYQRSPYAAALHPVSGYFKEIIHIHGRLLDTNDISTPTGHLHPMKHILSSDHAPSPSLLHRTRDAQRTQRSARLFFGPACCNGRSQAIFVTSMPHRAQLLSCTLLVPHVGALSLGTVKYTNMFH</sequence>
<dbReference type="Proteomes" id="UP001221142">
    <property type="component" value="Unassembled WGS sequence"/>
</dbReference>
<dbReference type="EMBL" id="JARKIF010000015">
    <property type="protein sequence ID" value="KAJ7622255.1"/>
    <property type="molecule type" value="Genomic_DNA"/>
</dbReference>
<keyword evidence="1" id="KW-0812">Transmembrane</keyword>
<keyword evidence="1" id="KW-1133">Transmembrane helix</keyword>
<comment type="caution">
    <text evidence="2">The sequence shown here is derived from an EMBL/GenBank/DDBJ whole genome shotgun (WGS) entry which is preliminary data.</text>
</comment>
<accession>A0AAD7FG87</accession>
<organism evidence="2 3">
    <name type="scientific">Roridomyces roridus</name>
    <dbReference type="NCBI Taxonomy" id="1738132"/>
    <lineage>
        <taxon>Eukaryota</taxon>
        <taxon>Fungi</taxon>
        <taxon>Dikarya</taxon>
        <taxon>Basidiomycota</taxon>
        <taxon>Agaricomycotina</taxon>
        <taxon>Agaricomycetes</taxon>
        <taxon>Agaricomycetidae</taxon>
        <taxon>Agaricales</taxon>
        <taxon>Marasmiineae</taxon>
        <taxon>Mycenaceae</taxon>
        <taxon>Roridomyces</taxon>
    </lineage>
</organism>
<evidence type="ECO:0000313" key="2">
    <source>
        <dbReference type="EMBL" id="KAJ7622255.1"/>
    </source>
</evidence>
<evidence type="ECO:0000256" key="1">
    <source>
        <dbReference type="SAM" id="Phobius"/>
    </source>
</evidence>
<name>A0AAD7FG87_9AGAR</name>